<dbReference type="InterPro" id="IPR009061">
    <property type="entry name" value="DNA-bd_dom_put_sf"/>
</dbReference>
<keyword evidence="3" id="KW-1185">Reference proteome</keyword>
<dbReference type="NCBIfam" id="TIGR01764">
    <property type="entry name" value="excise"/>
    <property type="match status" value="1"/>
</dbReference>
<proteinExistence type="predicted"/>
<dbReference type="PATRIC" id="fig|742738.3.peg.2558"/>
<organism evidence="2 3">
    <name type="scientific">Flavonifractor plautii 1_3_50AFAA</name>
    <dbReference type="NCBI Taxonomy" id="742738"/>
    <lineage>
        <taxon>Bacteria</taxon>
        <taxon>Bacillati</taxon>
        <taxon>Bacillota</taxon>
        <taxon>Clostridia</taxon>
        <taxon>Eubacteriales</taxon>
        <taxon>Oscillospiraceae</taxon>
        <taxon>Flavonifractor</taxon>
    </lineage>
</organism>
<protein>
    <recommendedName>
        <fullName evidence="1">Helix-turn-helix domain-containing protein</fullName>
    </recommendedName>
</protein>
<dbReference type="RefSeq" id="WP_007494957.1">
    <property type="nucleotide sequence ID" value="NZ_KN174163.1"/>
</dbReference>
<reference evidence="2 3" key="1">
    <citation type="submission" date="2011-08" db="EMBL/GenBank/DDBJ databases">
        <title>The Genome Sequence of Clostridium orbiscindens 1_3_50AFAA.</title>
        <authorList>
            <consortium name="The Broad Institute Genome Sequencing Platform"/>
            <person name="Earl A."/>
            <person name="Ward D."/>
            <person name="Feldgarden M."/>
            <person name="Gevers D."/>
            <person name="Daigneault M."/>
            <person name="Strauss J."/>
            <person name="Allen-Vercoe E."/>
            <person name="Young S.K."/>
            <person name="Zeng Q."/>
            <person name="Gargeya S."/>
            <person name="Fitzgerald M."/>
            <person name="Haas B."/>
            <person name="Abouelleil A."/>
            <person name="Alvarado L."/>
            <person name="Arachchi H.M."/>
            <person name="Berlin A."/>
            <person name="Brown A."/>
            <person name="Chapman S.B."/>
            <person name="Chen Z."/>
            <person name="Dunbar C."/>
            <person name="Freedman E."/>
            <person name="Gearin G."/>
            <person name="Gellesch M."/>
            <person name="Goldberg J."/>
            <person name="Griggs A."/>
            <person name="Gujja S."/>
            <person name="Heiman D."/>
            <person name="Howarth C."/>
            <person name="Larson L."/>
            <person name="Lui A."/>
            <person name="MacDonald P.J.P."/>
            <person name="Montmayeur A."/>
            <person name="Murphy C."/>
            <person name="Neiman D."/>
            <person name="Pearson M."/>
            <person name="Priest M."/>
            <person name="Roberts A."/>
            <person name="Saif S."/>
            <person name="Shea T."/>
            <person name="Shenoy N."/>
            <person name="Sisk P."/>
            <person name="Stolte C."/>
            <person name="Sykes S."/>
            <person name="Wortman J."/>
            <person name="Nusbaum C."/>
            <person name="Birren B."/>
        </authorList>
    </citation>
    <scope>NUCLEOTIDE SEQUENCE [LARGE SCALE GENOMIC DNA]</scope>
    <source>
        <strain evidence="2 3">1_3_50AFAA</strain>
    </source>
</reference>
<dbReference type="HOGENOM" id="CLU_140176_12_3_9"/>
<feature type="domain" description="Helix-turn-helix" evidence="1">
    <location>
        <begin position="6"/>
        <end position="54"/>
    </location>
</feature>
<dbReference type="Proteomes" id="UP000029585">
    <property type="component" value="Unassembled WGS sequence"/>
</dbReference>
<evidence type="ECO:0000313" key="3">
    <source>
        <dbReference type="Proteomes" id="UP000029585"/>
    </source>
</evidence>
<evidence type="ECO:0000259" key="1">
    <source>
        <dbReference type="Pfam" id="PF12728"/>
    </source>
</evidence>
<dbReference type="EMBL" id="ADLO01000079">
    <property type="protein sequence ID" value="KGF54798.1"/>
    <property type="molecule type" value="Genomic_DNA"/>
</dbReference>
<dbReference type="GeneID" id="63972477"/>
<dbReference type="GO" id="GO:0003677">
    <property type="term" value="F:DNA binding"/>
    <property type="evidence" value="ECO:0007669"/>
    <property type="project" value="InterPro"/>
</dbReference>
<sequence>MEKIAYNVQEAAAALGLCADAVYDLAHRPDFPAVRVGNRILIPCESLARWLEAQEGKQL</sequence>
<name>A0A096B600_FLAPL</name>
<dbReference type="InterPro" id="IPR041657">
    <property type="entry name" value="HTH_17"/>
</dbReference>
<dbReference type="SUPFAM" id="SSF46955">
    <property type="entry name" value="Putative DNA-binding domain"/>
    <property type="match status" value="1"/>
</dbReference>
<dbReference type="InterPro" id="IPR010093">
    <property type="entry name" value="SinI_DNA-bd"/>
</dbReference>
<gene>
    <name evidence="2" type="ORF">HMPREF9460_02489</name>
</gene>
<comment type="caution">
    <text evidence="2">The sequence shown here is derived from an EMBL/GenBank/DDBJ whole genome shotgun (WGS) entry which is preliminary data.</text>
</comment>
<dbReference type="Pfam" id="PF12728">
    <property type="entry name" value="HTH_17"/>
    <property type="match status" value="1"/>
</dbReference>
<evidence type="ECO:0000313" key="2">
    <source>
        <dbReference type="EMBL" id="KGF54798.1"/>
    </source>
</evidence>
<dbReference type="AlphaFoldDB" id="A0A096B600"/>
<accession>A0A096B600</accession>
<dbReference type="eggNOG" id="ENOG5033IH4">
    <property type="taxonomic scope" value="Bacteria"/>
</dbReference>